<accession>S7RGH5</accession>
<sequence length="128" mass="13846">MNASKESPQIQMASREAALQVAWSVESIDANSFRELRLQRRFGEVDAGCKLAWISAQMSAPFVAVKHGQQPVHILSELPAAEAVSANELVGIDTQSPREIMIAIWVVAAKSKLVEGSESGDGESKNVR</sequence>
<dbReference type="RefSeq" id="XP_007870094.1">
    <property type="nucleotide sequence ID" value="XM_007871903.1"/>
</dbReference>
<dbReference type="GeneID" id="19309832"/>
<protein>
    <submittedName>
        <fullName evidence="1">Uncharacterized protein</fullName>
    </submittedName>
</protein>
<reference evidence="1 2" key="1">
    <citation type="journal article" date="2012" name="Science">
        <title>The Paleozoic origin of enzymatic lignin decomposition reconstructed from 31 fungal genomes.</title>
        <authorList>
            <person name="Floudas D."/>
            <person name="Binder M."/>
            <person name="Riley R."/>
            <person name="Barry K."/>
            <person name="Blanchette R.A."/>
            <person name="Henrissat B."/>
            <person name="Martinez A.T."/>
            <person name="Otillar R."/>
            <person name="Spatafora J.W."/>
            <person name="Yadav J.S."/>
            <person name="Aerts A."/>
            <person name="Benoit I."/>
            <person name="Boyd A."/>
            <person name="Carlson A."/>
            <person name="Copeland A."/>
            <person name="Coutinho P.M."/>
            <person name="de Vries R.P."/>
            <person name="Ferreira P."/>
            <person name="Findley K."/>
            <person name="Foster B."/>
            <person name="Gaskell J."/>
            <person name="Glotzer D."/>
            <person name="Gorecki P."/>
            <person name="Heitman J."/>
            <person name="Hesse C."/>
            <person name="Hori C."/>
            <person name="Igarashi K."/>
            <person name="Jurgens J.A."/>
            <person name="Kallen N."/>
            <person name="Kersten P."/>
            <person name="Kohler A."/>
            <person name="Kuees U."/>
            <person name="Kumar T.K.A."/>
            <person name="Kuo A."/>
            <person name="LaButti K."/>
            <person name="Larrondo L.F."/>
            <person name="Lindquist E."/>
            <person name="Ling A."/>
            <person name="Lombard V."/>
            <person name="Lucas S."/>
            <person name="Lundell T."/>
            <person name="Martin R."/>
            <person name="McLaughlin D.J."/>
            <person name="Morgenstern I."/>
            <person name="Morin E."/>
            <person name="Murat C."/>
            <person name="Nagy L.G."/>
            <person name="Nolan M."/>
            <person name="Ohm R.A."/>
            <person name="Patyshakuliyeva A."/>
            <person name="Rokas A."/>
            <person name="Ruiz-Duenas F.J."/>
            <person name="Sabat G."/>
            <person name="Salamov A."/>
            <person name="Samejima M."/>
            <person name="Schmutz J."/>
            <person name="Slot J.C."/>
            <person name="St John F."/>
            <person name="Stenlid J."/>
            <person name="Sun H."/>
            <person name="Sun S."/>
            <person name="Syed K."/>
            <person name="Tsang A."/>
            <person name="Wiebenga A."/>
            <person name="Young D."/>
            <person name="Pisabarro A."/>
            <person name="Eastwood D.C."/>
            <person name="Martin F."/>
            <person name="Cullen D."/>
            <person name="Grigoriev I.V."/>
            <person name="Hibbett D.S."/>
        </authorList>
    </citation>
    <scope>NUCLEOTIDE SEQUENCE [LARGE SCALE GENOMIC DNA]</scope>
    <source>
        <strain evidence="1 2">ATCC 11539</strain>
    </source>
</reference>
<dbReference type="Proteomes" id="UP000030669">
    <property type="component" value="Unassembled WGS sequence"/>
</dbReference>
<proteinExistence type="predicted"/>
<name>S7RGH5_GLOTA</name>
<keyword evidence="2" id="KW-1185">Reference proteome</keyword>
<dbReference type="HOGENOM" id="CLU_1959819_0_0_1"/>
<dbReference type="KEGG" id="gtr:GLOTRDRAFT_96368"/>
<evidence type="ECO:0000313" key="1">
    <source>
        <dbReference type="EMBL" id="EPQ51654.1"/>
    </source>
</evidence>
<dbReference type="AlphaFoldDB" id="S7RGH5"/>
<gene>
    <name evidence="1" type="ORF">GLOTRDRAFT_96368</name>
</gene>
<evidence type="ECO:0000313" key="2">
    <source>
        <dbReference type="Proteomes" id="UP000030669"/>
    </source>
</evidence>
<dbReference type="EMBL" id="KB469310">
    <property type="protein sequence ID" value="EPQ51654.1"/>
    <property type="molecule type" value="Genomic_DNA"/>
</dbReference>
<organism evidence="1 2">
    <name type="scientific">Gloeophyllum trabeum (strain ATCC 11539 / FP-39264 / Madison 617)</name>
    <name type="common">Brown rot fungus</name>
    <dbReference type="NCBI Taxonomy" id="670483"/>
    <lineage>
        <taxon>Eukaryota</taxon>
        <taxon>Fungi</taxon>
        <taxon>Dikarya</taxon>
        <taxon>Basidiomycota</taxon>
        <taxon>Agaricomycotina</taxon>
        <taxon>Agaricomycetes</taxon>
        <taxon>Gloeophyllales</taxon>
        <taxon>Gloeophyllaceae</taxon>
        <taxon>Gloeophyllum</taxon>
    </lineage>
</organism>